<evidence type="ECO:0000313" key="3">
    <source>
        <dbReference type="Proteomes" id="UP000006727"/>
    </source>
</evidence>
<dbReference type="Proteomes" id="UP000006727">
    <property type="component" value="Chromosome 4"/>
</dbReference>
<dbReference type="InParanoid" id="A0A2K1KMQ9"/>
<accession>A0A2K1KMQ9</accession>
<dbReference type="Gramene" id="Pp3c4_8510V3.1">
    <property type="protein sequence ID" value="PAC:32920803.CDS.1"/>
    <property type="gene ID" value="Pp3c4_8510"/>
</dbReference>
<dbReference type="AlphaFoldDB" id="A0A2K1KMQ9"/>
<reference evidence="2" key="3">
    <citation type="submission" date="2020-12" db="UniProtKB">
        <authorList>
            <consortium name="EnsemblPlants"/>
        </authorList>
    </citation>
    <scope>IDENTIFICATION</scope>
</reference>
<dbReference type="EnsemblPlants" id="Pp3c4_8510V3.1">
    <property type="protein sequence ID" value="PAC:32920803.CDS.1"/>
    <property type="gene ID" value="Pp3c4_8510"/>
</dbReference>
<organism evidence="1">
    <name type="scientific">Physcomitrium patens</name>
    <name type="common">Spreading-leaved earth moss</name>
    <name type="synonym">Physcomitrella patens</name>
    <dbReference type="NCBI Taxonomy" id="3218"/>
    <lineage>
        <taxon>Eukaryota</taxon>
        <taxon>Viridiplantae</taxon>
        <taxon>Streptophyta</taxon>
        <taxon>Embryophyta</taxon>
        <taxon>Bryophyta</taxon>
        <taxon>Bryophytina</taxon>
        <taxon>Bryopsida</taxon>
        <taxon>Funariidae</taxon>
        <taxon>Funariales</taxon>
        <taxon>Funariaceae</taxon>
        <taxon>Physcomitrium</taxon>
    </lineage>
</organism>
<evidence type="ECO:0000313" key="2">
    <source>
        <dbReference type="EnsemblPlants" id="PAC:32920803.CDS.1"/>
    </source>
</evidence>
<sequence length="91" mass="9841">MPLGSGGGSCRDQIPQVRVVNILYGVLDSDHEATAFAGGVHDSVVSPMDSTICRLDRRCLFGGIRAHRYLQLLLNQLGAQVHFGHVSIVIQ</sequence>
<gene>
    <name evidence="1" type="ORF">PHYPA_005956</name>
</gene>
<keyword evidence="3" id="KW-1185">Reference proteome</keyword>
<name>A0A2K1KMQ9_PHYPA</name>
<dbReference type="EMBL" id="ABEU02000004">
    <property type="protein sequence ID" value="PNR55063.1"/>
    <property type="molecule type" value="Genomic_DNA"/>
</dbReference>
<evidence type="ECO:0000313" key="1">
    <source>
        <dbReference type="EMBL" id="PNR55063.1"/>
    </source>
</evidence>
<proteinExistence type="predicted"/>
<reference evidence="1 3" key="2">
    <citation type="journal article" date="2018" name="Plant J.">
        <title>The Physcomitrella patens chromosome-scale assembly reveals moss genome structure and evolution.</title>
        <authorList>
            <person name="Lang D."/>
            <person name="Ullrich K.K."/>
            <person name="Murat F."/>
            <person name="Fuchs J."/>
            <person name="Jenkins J."/>
            <person name="Haas F.B."/>
            <person name="Piednoel M."/>
            <person name="Gundlach H."/>
            <person name="Van Bel M."/>
            <person name="Meyberg R."/>
            <person name="Vives C."/>
            <person name="Morata J."/>
            <person name="Symeonidi A."/>
            <person name="Hiss M."/>
            <person name="Muchero W."/>
            <person name="Kamisugi Y."/>
            <person name="Saleh O."/>
            <person name="Blanc G."/>
            <person name="Decker E.L."/>
            <person name="van Gessel N."/>
            <person name="Grimwood J."/>
            <person name="Hayes R.D."/>
            <person name="Graham S.W."/>
            <person name="Gunter L.E."/>
            <person name="McDaniel S.F."/>
            <person name="Hoernstein S.N.W."/>
            <person name="Larsson A."/>
            <person name="Li F.W."/>
            <person name="Perroud P.F."/>
            <person name="Phillips J."/>
            <person name="Ranjan P."/>
            <person name="Rokshar D.S."/>
            <person name="Rothfels C.J."/>
            <person name="Schneider L."/>
            <person name="Shu S."/>
            <person name="Stevenson D.W."/>
            <person name="Thummler F."/>
            <person name="Tillich M."/>
            <person name="Villarreal Aguilar J.C."/>
            <person name="Widiez T."/>
            <person name="Wong G.K."/>
            <person name="Wymore A."/>
            <person name="Zhang Y."/>
            <person name="Zimmer A.D."/>
            <person name="Quatrano R.S."/>
            <person name="Mayer K.F.X."/>
            <person name="Goodstein D."/>
            <person name="Casacuberta J.M."/>
            <person name="Vandepoele K."/>
            <person name="Reski R."/>
            <person name="Cuming A.C."/>
            <person name="Tuskan G.A."/>
            <person name="Maumus F."/>
            <person name="Salse J."/>
            <person name="Schmutz J."/>
            <person name="Rensing S.A."/>
        </authorList>
    </citation>
    <scope>NUCLEOTIDE SEQUENCE [LARGE SCALE GENOMIC DNA]</scope>
    <source>
        <strain evidence="2 3">cv. Gransden 2004</strain>
    </source>
</reference>
<protein>
    <submittedName>
        <fullName evidence="1 2">Uncharacterized protein</fullName>
    </submittedName>
</protein>
<reference evidence="1 3" key="1">
    <citation type="journal article" date="2008" name="Science">
        <title>The Physcomitrella genome reveals evolutionary insights into the conquest of land by plants.</title>
        <authorList>
            <person name="Rensing S."/>
            <person name="Lang D."/>
            <person name="Zimmer A."/>
            <person name="Terry A."/>
            <person name="Salamov A."/>
            <person name="Shapiro H."/>
            <person name="Nishiyama T."/>
            <person name="Perroud P.-F."/>
            <person name="Lindquist E."/>
            <person name="Kamisugi Y."/>
            <person name="Tanahashi T."/>
            <person name="Sakakibara K."/>
            <person name="Fujita T."/>
            <person name="Oishi K."/>
            <person name="Shin-I T."/>
            <person name="Kuroki Y."/>
            <person name="Toyoda A."/>
            <person name="Suzuki Y."/>
            <person name="Hashimoto A."/>
            <person name="Yamaguchi K."/>
            <person name="Sugano A."/>
            <person name="Kohara Y."/>
            <person name="Fujiyama A."/>
            <person name="Anterola A."/>
            <person name="Aoki S."/>
            <person name="Ashton N."/>
            <person name="Barbazuk W.B."/>
            <person name="Barker E."/>
            <person name="Bennetzen J."/>
            <person name="Bezanilla M."/>
            <person name="Blankenship R."/>
            <person name="Cho S.H."/>
            <person name="Dutcher S."/>
            <person name="Estelle M."/>
            <person name="Fawcett J.A."/>
            <person name="Gundlach H."/>
            <person name="Hanada K."/>
            <person name="Heyl A."/>
            <person name="Hicks K.A."/>
            <person name="Hugh J."/>
            <person name="Lohr M."/>
            <person name="Mayer K."/>
            <person name="Melkozernov A."/>
            <person name="Murata T."/>
            <person name="Nelson D."/>
            <person name="Pils B."/>
            <person name="Prigge M."/>
            <person name="Reiss B."/>
            <person name="Renner T."/>
            <person name="Rombauts S."/>
            <person name="Rushton P."/>
            <person name="Sanderfoot A."/>
            <person name="Schween G."/>
            <person name="Shiu S.-H."/>
            <person name="Stueber K."/>
            <person name="Theodoulou F.L."/>
            <person name="Tu H."/>
            <person name="Van de Peer Y."/>
            <person name="Verrier P.J."/>
            <person name="Waters E."/>
            <person name="Wood A."/>
            <person name="Yang L."/>
            <person name="Cove D."/>
            <person name="Cuming A."/>
            <person name="Hasebe M."/>
            <person name="Lucas S."/>
            <person name="Mishler D.B."/>
            <person name="Reski R."/>
            <person name="Grigoriev I."/>
            <person name="Quatrano R.S."/>
            <person name="Boore J.L."/>
        </authorList>
    </citation>
    <scope>NUCLEOTIDE SEQUENCE [LARGE SCALE GENOMIC DNA]</scope>
    <source>
        <strain evidence="2 3">cv. Gransden 2004</strain>
    </source>
</reference>